<feature type="region of interest" description="Disordered" evidence="1">
    <location>
        <begin position="46"/>
        <end position="74"/>
    </location>
</feature>
<name>A0AAU7W7H1_9MICO</name>
<organism evidence="2">
    <name type="scientific">Agromyces sp. G08B096</name>
    <dbReference type="NCBI Taxonomy" id="3156399"/>
    <lineage>
        <taxon>Bacteria</taxon>
        <taxon>Bacillati</taxon>
        <taxon>Actinomycetota</taxon>
        <taxon>Actinomycetes</taxon>
        <taxon>Micrococcales</taxon>
        <taxon>Microbacteriaceae</taxon>
        <taxon>Agromyces</taxon>
    </lineage>
</organism>
<evidence type="ECO:0000313" key="2">
    <source>
        <dbReference type="EMBL" id="XBX82281.1"/>
    </source>
</evidence>
<gene>
    <name evidence="2" type="ORF">ABIQ69_16970</name>
</gene>
<evidence type="ECO:0000256" key="1">
    <source>
        <dbReference type="SAM" id="MobiDB-lite"/>
    </source>
</evidence>
<feature type="compositionally biased region" description="Basic and acidic residues" evidence="1">
    <location>
        <begin position="46"/>
        <end position="57"/>
    </location>
</feature>
<reference evidence="2" key="1">
    <citation type="submission" date="2024-05" db="EMBL/GenBank/DDBJ databases">
        <authorList>
            <person name="Yu L."/>
        </authorList>
    </citation>
    <scope>NUCLEOTIDE SEQUENCE</scope>
    <source>
        <strain evidence="2">G08B096</strain>
    </source>
</reference>
<dbReference type="EMBL" id="CP158374">
    <property type="protein sequence ID" value="XBX82281.1"/>
    <property type="molecule type" value="Genomic_DNA"/>
</dbReference>
<accession>A0AAU7W7H1</accession>
<protein>
    <submittedName>
        <fullName evidence="2">Uncharacterized protein</fullName>
    </submittedName>
</protein>
<sequence>MTARGTGRSTTEVIHDHLARRLAGDIDGDIEANYSADVVLLSRSGEFRGPDGVRDSAAELAGCSGRPSSPTGTP</sequence>
<dbReference type="AlphaFoldDB" id="A0AAU7W7H1"/>
<dbReference type="RefSeq" id="WP_350348302.1">
    <property type="nucleotide sequence ID" value="NZ_CP158374.1"/>
</dbReference>
<proteinExistence type="predicted"/>